<dbReference type="EMBL" id="AB172068">
    <property type="protein sequence ID" value="BAE89130.1"/>
    <property type="molecule type" value="mRNA"/>
</dbReference>
<evidence type="ECO:0000313" key="1">
    <source>
        <dbReference type="EMBL" id="BAE89130.1"/>
    </source>
</evidence>
<sequence>MVKSFLPHFQSLPCTVVMLPSPYQTSFPDRIQHYAYKPLSDSISLYFIFRKYLHCKSFKLYVGNSSLTGKNLHITLVIFKELLFIPPKSTNIQSRLALLETMSCFLEVF</sequence>
<reference evidence="1" key="1">
    <citation type="journal article" date="2007" name="PLoS Biol.">
        <title>Rate of evolution in brain-expressed genes in humans and other primates.</title>
        <authorList>
            <person name="Wang H.-Y."/>
            <person name="Chien H.-C."/>
            <person name="Osada N."/>
            <person name="Hashimoto K."/>
            <person name="Sugano S."/>
            <person name="Gojobori T."/>
            <person name="Chou C.-K."/>
            <person name="Tsai S.-F."/>
            <person name="Wu C.-I."/>
            <person name="Shen C.-K.J."/>
        </authorList>
    </citation>
    <scope>NUCLEOTIDE SEQUENCE</scope>
</reference>
<organism evidence="1">
    <name type="scientific">Macaca fascicularis</name>
    <name type="common">Crab-eating macaque</name>
    <name type="synonym">Cynomolgus monkey</name>
    <dbReference type="NCBI Taxonomy" id="9541"/>
    <lineage>
        <taxon>Eukaryota</taxon>
        <taxon>Metazoa</taxon>
        <taxon>Chordata</taxon>
        <taxon>Craniata</taxon>
        <taxon>Vertebrata</taxon>
        <taxon>Euteleostomi</taxon>
        <taxon>Mammalia</taxon>
        <taxon>Eutheria</taxon>
        <taxon>Euarchontoglires</taxon>
        <taxon>Primates</taxon>
        <taxon>Haplorrhini</taxon>
        <taxon>Catarrhini</taxon>
        <taxon>Cercopithecidae</taxon>
        <taxon>Cercopithecinae</taxon>
        <taxon>Macaca</taxon>
    </lineage>
</organism>
<proteinExistence type="evidence at transcript level"/>
<protein>
    <submittedName>
        <fullName evidence="1">Macaca fascicularis brain cDNA, clone: QflA-16527</fullName>
    </submittedName>
</protein>
<dbReference type="AlphaFoldDB" id="I7GI23"/>
<accession>I7GI23</accession>
<name>I7GI23_MACFA</name>